<organism evidence="4 5">
    <name type="scientific">Patagioenas fasciata monilis</name>
    <dbReference type="NCBI Taxonomy" id="372326"/>
    <lineage>
        <taxon>Eukaryota</taxon>
        <taxon>Metazoa</taxon>
        <taxon>Chordata</taxon>
        <taxon>Craniata</taxon>
        <taxon>Vertebrata</taxon>
        <taxon>Euteleostomi</taxon>
        <taxon>Archelosauria</taxon>
        <taxon>Archosauria</taxon>
        <taxon>Dinosauria</taxon>
        <taxon>Saurischia</taxon>
        <taxon>Theropoda</taxon>
        <taxon>Coelurosauria</taxon>
        <taxon>Aves</taxon>
        <taxon>Neognathae</taxon>
        <taxon>Neoaves</taxon>
        <taxon>Columbimorphae</taxon>
        <taxon>Columbiformes</taxon>
        <taxon>Columbidae</taxon>
        <taxon>Patagioenas</taxon>
    </lineage>
</organism>
<feature type="domain" description="Cadherin cytoplasmic C-terminal" evidence="3">
    <location>
        <begin position="54"/>
        <end position="136"/>
    </location>
</feature>
<evidence type="ECO:0000256" key="2">
    <source>
        <dbReference type="SAM" id="Phobius"/>
    </source>
</evidence>
<dbReference type="EMBL" id="LSYS01001584">
    <property type="protein sequence ID" value="OPJ88339.1"/>
    <property type="molecule type" value="Genomic_DNA"/>
</dbReference>
<keyword evidence="2" id="KW-1133">Transmembrane helix</keyword>
<dbReference type="PANTHER" id="PTHR24028:SF118">
    <property type="entry name" value="PROTOCADHERIN BETA-1"/>
    <property type="match status" value="1"/>
</dbReference>
<dbReference type="AlphaFoldDB" id="A0A1V4KV32"/>
<keyword evidence="5" id="KW-1185">Reference proteome</keyword>
<dbReference type="PANTHER" id="PTHR24028">
    <property type="entry name" value="CADHERIN-87A"/>
    <property type="match status" value="1"/>
</dbReference>
<dbReference type="GO" id="GO:0005886">
    <property type="term" value="C:plasma membrane"/>
    <property type="evidence" value="ECO:0007669"/>
    <property type="project" value="TreeGrafter"/>
</dbReference>
<proteinExistence type="predicted"/>
<sequence length="188" mass="20122">MERDAVKQKLVVLVRDNGQPPMSATASLSALLLSDFSDVRLPHNSLAAEDEGDSLTMYLIISLVFVSLLFLTSMGAFVACKVCKRKELKGGHVLYGAGTLQGGVADAAAAGTLPHPYCYEISLTTGSGNSEFKFLKPILPSLPPQHCTMGRGTGNEQDFPRGPITMEDVALDKPGMLSAEQFNSLSFR</sequence>
<dbReference type="STRING" id="372326.A0A1V4KV32"/>
<evidence type="ECO:0000313" key="4">
    <source>
        <dbReference type="EMBL" id="OPJ88339.1"/>
    </source>
</evidence>
<evidence type="ECO:0000313" key="5">
    <source>
        <dbReference type="Proteomes" id="UP000190648"/>
    </source>
</evidence>
<comment type="caution">
    <text evidence="4">The sequence shown here is derived from an EMBL/GenBank/DDBJ whole genome shotgun (WGS) entry which is preliminary data.</text>
</comment>
<name>A0A1V4KV32_PATFA</name>
<dbReference type="Pfam" id="PF16492">
    <property type="entry name" value="Cadherin_C_2"/>
    <property type="match status" value="1"/>
</dbReference>
<evidence type="ECO:0000256" key="1">
    <source>
        <dbReference type="ARBA" id="ARBA00023180"/>
    </source>
</evidence>
<keyword evidence="2" id="KW-0812">Transmembrane</keyword>
<gene>
    <name evidence="4" type="ORF">AV530_008310</name>
</gene>
<dbReference type="InterPro" id="IPR050174">
    <property type="entry name" value="Protocadherin/Cadherin-CA"/>
</dbReference>
<dbReference type="GO" id="GO:0007155">
    <property type="term" value="P:cell adhesion"/>
    <property type="evidence" value="ECO:0007669"/>
    <property type="project" value="TreeGrafter"/>
</dbReference>
<protein>
    <recommendedName>
        <fullName evidence="3">Cadherin cytoplasmic C-terminal domain-containing protein</fullName>
    </recommendedName>
</protein>
<evidence type="ECO:0000259" key="3">
    <source>
        <dbReference type="Pfam" id="PF16492"/>
    </source>
</evidence>
<keyword evidence="2" id="KW-0472">Membrane</keyword>
<dbReference type="InterPro" id="IPR032455">
    <property type="entry name" value="Cadherin_C"/>
</dbReference>
<accession>A0A1V4KV32</accession>
<dbReference type="Proteomes" id="UP000190648">
    <property type="component" value="Unassembled WGS sequence"/>
</dbReference>
<feature type="transmembrane region" description="Helical" evidence="2">
    <location>
        <begin position="55"/>
        <end position="79"/>
    </location>
</feature>
<reference evidence="4 5" key="1">
    <citation type="submission" date="2016-02" db="EMBL/GenBank/DDBJ databases">
        <title>Band-tailed pigeon sequencing and assembly.</title>
        <authorList>
            <person name="Soares A.E."/>
            <person name="Novak B.J."/>
            <person name="Rice E.S."/>
            <person name="O'Connell B."/>
            <person name="Chang D."/>
            <person name="Weber S."/>
            <person name="Shapiro B."/>
        </authorList>
    </citation>
    <scope>NUCLEOTIDE SEQUENCE [LARGE SCALE GENOMIC DNA]</scope>
    <source>
        <strain evidence="4">BTP2013</strain>
        <tissue evidence="4">Blood</tissue>
    </source>
</reference>
<keyword evidence="1" id="KW-0325">Glycoprotein</keyword>
<dbReference type="OrthoDB" id="6252479at2759"/>